<dbReference type="SUPFAM" id="SSF53098">
    <property type="entry name" value="Ribonuclease H-like"/>
    <property type="match status" value="1"/>
</dbReference>
<protein>
    <submittedName>
        <fullName evidence="1">Zinc finger BED domain-containing protein 5</fullName>
    </submittedName>
</protein>
<dbReference type="Proteomes" id="UP000499080">
    <property type="component" value="Unassembled WGS sequence"/>
</dbReference>
<comment type="caution">
    <text evidence="1">The sequence shown here is derived from an EMBL/GenBank/DDBJ whole genome shotgun (WGS) entry which is preliminary data.</text>
</comment>
<dbReference type="PANTHER" id="PTHR45913">
    <property type="entry name" value="EPM2A-INTERACTING PROTEIN 1"/>
    <property type="match status" value="1"/>
</dbReference>
<reference evidence="1 2" key="1">
    <citation type="journal article" date="2019" name="Sci. Rep.">
        <title>Orb-weaving spider Araneus ventricosus genome elucidates the spidroin gene catalogue.</title>
        <authorList>
            <person name="Kono N."/>
            <person name="Nakamura H."/>
            <person name="Ohtoshi R."/>
            <person name="Moran D.A.P."/>
            <person name="Shinohara A."/>
            <person name="Yoshida Y."/>
            <person name="Fujiwara M."/>
            <person name="Mori M."/>
            <person name="Tomita M."/>
            <person name="Arakawa K."/>
        </authorList>
    </citation>
    <scope>NUCLEOTIDE SEQUENCE [LARGE SCALE GENOMIC DNA]</scope>
</reference>
<dbReference type="OrthoDB" id="6418415at2759"/>
<name>A0A4Y2V7M4_ARAVE</name>
<sequence>MQSTSSSVQLQPHLPTLPSSNFGQVVSTKRRKYDTSYLSFGFTSTGNEEAPDAPEFYGKKFKTDNQKITEASYQVSYRIALAGEAYVIGESLIKLCVQDIVSCVLGESYSKQVESVSLSNNTVKKRINDIADDIELELISRLQACNAYALQLDESTDVAGLAILLVFVRYDFNKKIEEDLLLCESVNINTTGENIFNCIDNFMTTHEINWGKCIEVCSDGAKAMAGKVRGVVARIKNVAKSCNSTHCILHRYALVTKRISATFKSVLDEAVKIINFIKSKPLQSRIFKAMCEDMGSLHTTLLLHTEVRWLSRGKMLVRIFELRMELMAYFIGHNFELSDRLNNMAWLSTLAYLADIFGKLNELCLALQGKQVNILQAKDKLVAFSRKIQYWISAVEQNNFECFQTLSDFLEEPEVDLDMEIRDGIKTHLSSLQQSLGDYFPNLENQDNYWVRNPFKIQEKPKLFHSIDYENLIELSSDTQLEAKFRTVSLTIFWSDVFDEYPNLAKQAIRILLPFATTYLCEAGFSKYVATKTKYCNKLDAAPDTRIQLSNLTPNFKRIMEAKKQVHPSH</sequence>
<proteinExistence type="predicted"/>
<dbReference type="EMBL" id="BGPR01043141">
    <property type="protein sequence ID" value="GBO19680.1"/>
    <property type="molecule type" value="Genomic_DNA"/>
</dbReference>
<accession>A0A4Y2V7M4</accession>
<organism evidence="1 2">
    <name type="scientific">Araneus ventricosus</name>
    <name type="common">Orbweaver spider</name>
    <name type="synonym">Epeira ventricosa</name>
    <dbReference type="NCBI Taxonomy" id="182803"/>
    <lineage>
        <taxon>Eukaryota</taxon>
        <taxon>Metazoa</taxon>
        <taxon>Ecdysozoa</taxon>
        <taxon>Arthropoda</taxon>
        <taxon>Chelicerata</taxon>
        <taxon>Arachnida</taxon>
        <taxon>Araneae</taxon>
        <taxon>Araneomorphae</taxon>
        <taxon>Entelegynae</taxon>
        <taxon>Araneoidea</taxon>
        <taxon>Araneidae</taxon>
        <taxon>Araneus</taxon>
    </lineage>
</organism>
<dbReference type="InterPro" id="IPR012337">
    <property type="entry name" value="RNaseH-like_sf"/>
</dbReference>
<dbReference type="AlphaFoldDB" id="A0A4Y2V7M4"/>
<gene>
    <name evidence="1" type="primary">ZBED5_235</name>
    <name evidence="1" type="ORF">AVEN_46262_1</name>
</gene>
<evidence type="ECO:0000313" key="2">
    <source>
        <dbReference type="Proteomes" id="UP000499080"/>
    </source>
</evidence>
<evidence type="ECO:0000313" key="1">
    <source>
        <dbReference type="EMBL" id="GBO19680.1"/>
    </source>
</evidence>
<keyword evidence="2" id="KW-1185">Reference proteome</keyword>
<dbReference type="PANTHER" id="PTHR45913:SF19">
    <property type="entry name" value="LOW QUALITY PROTEIN: ZINC FINGER BED DOMAIN-CONTAINING PROTEIN 5-LIKE"/>
    <property type="match status" value="1"/>
</dbReference>